<keyword evidence="2" id="KW-1185">Reference proteome</keyword>
<evidence type="ECO:0000313" key="2">
    <source>
        <dbReference type="Proteomes" id="UP000251891"/>
    </source>
</evidence>
<dbReference type="Proteomes" id="UP000251891">
    <property type="component" value="Unassembled WGS sequence"/>
</dbReference>
<accession>A0A365HCU9</accession>
<evidence type="ECO:0008006" key="3">
    <source>
        <dbReference type="Google" id="ProtNLM"/>
    </source>
</evidence>
<proteinExistence type="predicted"/>
<dbReference type="EMBL" id="QLYX01000001">
    <property type="protein sequence ID" value="RAY16931.1"/>
    <property type="molecule type" value="Genomic_DNA"/>
</dbReference>
<sequence>MTDRLLPAGFAELEPFAGTWCLATETERYARRMASSMEEMRTFYDAFFPRLEEAVAHCDTFPLDALPEDARRLLQLVYSLVMVSMSIEIFHQPKAVDAADAEIERVREPVP</sequence>
<name>A0A365HCU9_9ACTN</name>
<evidence type="ECO:0000313" key="1">
    <source>
        <dbReference type="EMBL" id="RAY16931.1"/>
    </source>
</evidence>
<dbReference type="OrthoDB" id="3481269at2"/>
<dbReference type="RefSeq" id="WP_111862981.1">
    <property type="nucleotide sequence ID" value="NZ_QLYX01000001.1"/>
</dbReference>
<dbReference type="AlphaFoldDB" id="A0A365HCU9"/>
<reference evidence="1 2" key="1">
    <citation type="submission" date="2018-06" db="EMBL/GenBank/DDBJ databases">
        <title>Actinomadura craniellae sp. nov. isolated from marine sponge Craniella sp.</title>
        <authorList>
            <person name="Li L."/>
            <person name="Xu Q.H."/>
            <person name="Lin H.W."/>
            <person name="Lu Y.H."/>
        </authorList>
    </citation>
    <scope>NUCLEOTIDE SEQUENCE [LARGE SCALE GENOMIC DNA]</scope>
    <source>
        <strain evidence="1 2">LHW63021</strain>
    </source>
</reference>
<organism evidence="1 2">
    <name type="scientific">Actinomadura craniellae</name>
    <dbReference type="NCBI Taxonomy" id="2231787"/>
    <lineage>
        <taxon>Bacteria</taxon>
        <taxon>Bacillati</taxon>
        <taxon>Actinomycetota</taxon>
        <taxon>Actinomycetes</taxon>
        <taxon>Streptosporangiales</taxon>
        <taxon>Thermomonosporaceae</taxon>
        <taxon>Actinomadura</taxon>
    </lineage>
</organism>
<protein>
    <recommendedName>
        <fullName evidence="3">Xaa-Pro dipeptidase</fullName>
    </recommendedName>
</protein>
<comment type="caution">
    <text evidence="1">The sequence shown here is derived from an EMBL/GenBank/DDBJ whole genome shotgun (WGS) entry which is preliminary data.</text>
</comment>
<gene>
    <name evidence="1" type="ORF">DPM19_01845</name>
</gene>